<evidence type="ECO:0000256" key="12">
    <source>
        <dbReference type="SAM" id="MobiDB-lite"/>
    </source>
</evidence>
<sequence>MAESNTDDDFKDAVEHTAGTGTAPPLQVEDSASSTVPGSPKKKKNKKKKKKSKNASTDSLSEIPPSALDQTDKEEPIAEAPEDAALSEPVIPEAKPTDPAQPTEATDSHLQDTIHELQTHENTESTSSPKMITEEKFTDTETTHSATAETLVEGQKKAEETEKHDIKPSPTIDNPLGESTQQFEVSEDDLKNSNKSLEEKLDMLKLYTDGDEGDEFADASSDKLADGGADKEEPKSDAPVSTSDLNQVSPDPIADENLPTSPLATKAPPPTLPSRDHTAKPAEPDKPDKPALPPRSPQSNKAPALPSRDHVATTPVPPQLPSRDHVATTRVSSPPVTQGELALTAAELPPPPLPPQLTEKQKAHHRGSFLSWFGSTSRGSTTSLSSDANKLDYDENYDLLLSRLTENTEELSAKDDTTRQQINSTHDTLKSSFHRVQADQTGNDTTTAGSSTADATPEATAIDWSFWAEVVNDYPSVVKSDPSKLSKMLSAGIPDQIRDIVWQLVSNVNAKEFEEAYPGLHSQDCVFDKNIQKDINRTSFAGGASGVDKEALYRVIKAYSNLDTEVGYTQGMAFIAVPLLMNMDELEAFSLLHKLMKGYGLRELFLPEMPGLLLKMYQFDRILEDNLPALSAHFQRQGIRSSMYASQWFLTFFAYKFPLEIVLRIFDLVITEGIESILKFAVALVQKNADVLITLKFDELLGFLKEQLFYAYSSIPVAQDNEDQDGEARVSHASRSILADSFEVDQLVEDATNVKILPITLKRYTDEWDEIHREEKERREEIEELRLRNNQMKKEIRKVEAQYTILNREHVQIANEMIAGRMKIAELEDANKDLKDQNSILRERVKSLQNPISEDVPVPAALEEDLKNTMARNLEVMNKNQELEEYQQELLQEIESLKSQLEAEKAKNASPSPPLPIKNPAAGLWGKKLFK</sequence>
<keyword evidence="5" id="KW-0963">Cytoplasm</keyword>
<accession>A0A061AXL9</accession>
<dbReference type="SMART" id="SM00164">
    <property type="entry name" value="TBC"/>
    <property type="match status" value="1"/>
</dbReference>
<dbReference type="SUPFAM" id="SSF47923">
    <property type="entry name" value="Ypt/Rab-GAP domain of gyp1p"/>
    <property type="match status" value="2"/>
</dbReference>
<keyword evidence="8 11" id="KW-0175">Coiled coil</keyword>
<dbReference type="GO" id="GO:0005737">
    <property type="term" value="C:cytoplasm"/>
    <property type="evidence" value="ECO:0007669"/>
    <property type="project" value="UniProtKB-SubCell"/>
</dbReference>
<evidence type="ECO:0000256" key="3">
    <source>
        <dbReference type="ARBA" id="ARBA00022468"/>
    </source>
</evidence>
<dbReference type="PANTHER" id="PTHR47219">
    <property type="entry name" value="RAB GTPASE-ACTIVATING PROTEIN 1-LIKE"/>
    <property type="match status" value="1"/>
</dbReference>
<feature type="domain" description="Rab-GAP TBC" evidence="13">
    <location>
        <begin position="492"/>
        <end position="673"/>
    </location>
</feature>
<keyword evidence="7" id="KW-0653">Protein transport</keyword>
<keyword evidence="6" id="KW-0931">ER-Golgi transport</keyword>
<feature type="region of interest" description="Disordered" evidence="12">
    <location>
        <begin position="210"/>
        <end position="337"/>
    </location>
</feature>
<dbReference type="GO" id="GO:0015031">
    <property type="term" value="P:protein transport"/>
    <property type="evidence" value="ECO:0007669"/>
    <property type="project" value="UniProtKB-KW"/>
</dbReference>
<feature type="compositionally biased region" description="Basic and acidic residues" evidence="12">
    <location>
        <begin position="106"/>
        <end position="123"/>
    </location>
</feature>
<evidence type="ECO:0000256" key="7">
    <source>
        <dbReference type="ARBA" id="ARBA00022927"/>
    </source>
</evidence>
<dbReference type="Pfam" id="PF23436">
    <property type="entry name" value="RabGap-TBC_2"/>
    <property type="match status" value="1"/>
</dbReference>
<dbReference type="AlphaFoldDB" id="A0A061AXL9"/>
<evidence type="ECO:0000256" key="5">
    <source>
        <dbReference type="ARBA" id="ARBA00022490"/>
    </source>
</evidence>
<dbReference type="FunFam" id="1.10.10.750:FF:000003">
    <property type="entry name" value="GTPase activating protein (Evi5)"/>
    <property type="match status" value="1"/>
</dbReference>
<dbReference type="InterPro" id="IPR050302">
    <property type="entry name" value="Rab_GAP_TBC_domain"/>
</dbReference>
<feature type="region of interest" description="Disordered" evidence="12">
    <location>
        <begin position="1"/>
        <end position="194"/>
    </location>
</feature>
<dbReference type="GO" id="GO:0030427">
    <property type="term" value="C:site of polarized growth"/>
    <property type="evidence" value="ECO:0007669"/>
    <property type="project" value="UniProtKB-ARBA"/>
</dbReference>
<dbReference type="Gene3D" id="1.10.10.750">
    <property type="entry name" value="Ypt/Rab-GAP domain of gyp1p, domain 1"/>
    <property type="match status" value="1"/>
</dbReference>
<comment type="subcellular location">
    <subcellularLocation>
        <location evidence="1">Cytoplasm</location>
    </subcellularLocation>
</comment>
<dbReference type="VEuPathDB" id="FungiDB:BON22_2442"/>
<feature type="compositionally biased region" description="Basic and acidic residues" evidence="12">
    <location>
        <begin position="274"/>
        <end position="289"/>
    </location>
</feature>
<feature type="compositionally biased region" description="Basic residues" evidence="12">
    <location>
        <begin position="40"/>
        <end position="53"/>
    </location>
</feature>
<dbReference type="PhylomeDB" id="A0A061AXL9"/>
<dbReference type="OrthoDB" id="295078at2759"/>
<feature type="compositionally biased region" description="Acidic residues" evidence="12">
    <location>
        <begin position="1"/>
        <end position="10"/>
    </location>
</feature>
<dbReference type="PROSITE" id="PS50086">
    <property type="entry name" value="TBC_RABGAP"/>
    <property type="match status" value="1"/>
</dbReference>
<protein>
    <recommendedName>
        <fullName evidence="10">GTPase-activating protein GYP5</fullName>
    </recommendedName>
</protein>
<keyword evidence="4" id="KW-0268">Exocytosis</keyword>
<keyword evidence="2" id="KW-0813">Transport</keyword>
<organism evidence="14">
    <name type="scientific">Cyberlindnera fabianii</name>
    <name type="common">Yeast</name>
    <name type="synonym">Hansenula fabianii</name>
    <dbReference type="NCBI Taxonomy" id="36022"/>
    <lineage>
        <taxon>Eukaryota</taxon>
        <taxon>Fungi</taxon>
        <taxon>Dikarya</taxon>
        <taxon>Ascomycota</taxon>
        <taxon>Saccharomycotina</taxon>
        <taxon>Saccharomycetes</taxon>
        <taxon>Phaffomycetales</taxon>
        <taxon>Phaffomycetaceae</taxon>
        <taxon>Cyberlindnera</taxon>
    </lineage>
</organism>
<feature type="region of interest" description="Disordered" evidence="12">
    <location>
        <begin position="346"/>
        <end position="365"/>
    </location>
</feature>
<evidence type="ECO:0000256" key="1">
    <source>
        <dbReference type="ARBA" id="ARBA00004496"/>
    </source>
</evidence>
<evidence type="ECO:0000256" key="10">
    <source>
        <dbReference type="ARBA" id="ARBA00072088"/>
    </source>
</evidence>
<dbReference type="GO" id="GO:0006887">
    <property type="term" value="P:exocytosis"/>
    <property type="evidence" value="ECO:0007669"/>
    <property type="project" value="UniProtKB-KW"/>
</dbReference>
<feature type="compositionally biased region" description="Basic and acidic residues" evidence="12">
    <location>
        <begin position="154"/>
        <end position="167"/>
    </location>
</feature>
<comment type="similarity">
    <text evidence="9">Belongs to the GYP5 family.</text>
</comment>
<dbReference type="InterPro" id="IPR035969">
    <property type="entry name" value="Rab-GAP_TBC_sf"/>
</dbReference>
<evidence type="ECO:0000256" key="2">
    <source>
        <dbReference type="ARBA" id="ARBA00022448"/>
    </source>
</evidence>
<proteinExistence type="inferred from homology"/>
<dbReference type="GO" id="GO:0031267">
    <property type="term" value="F:small GTPase binding"/>
    <property type="evidence" value="ECO:0007669"/>
    <property type="project" value="TreeGrafter"/>
</dbReference>
<feature type="compositionally biased region" description="Basic and acidic residues" evidence="12">
    <location>
        <begin position="132"/>
        <end position="142"/>
    </location>
</feature>
<dbReference type="PANTHER" id="PTHR47219:SF9">
    <property type="entry name" value="GTPASE ACTIVATING PROTEIN AND CENTROSOME-ASSOCIATED, ISOFORM B"/>
    <property type="match status" value="1"/>
</dbReference>
<gene>
    <name evidence="14" type="ORF">CYFA0S_04e04258g</name>
</gene>
<evidence type="ECO:0000256" key="11">
    <source>
        <dbReference type="SAM" id="Coils"/>
    </source>
</evidence>
<feature type="compositionally biased region" description="Polar residues" evidence="12">
    <location>
        <begin position="239"/>
        <end position="249"/>
    </location>
</feature>
<feature type="compositionally biased region" description="Basic and acidic residues" evidence="12">
    <location>
        <begin position="220"/>
        <end position="236"/>
    </location>
</feature>
<name>A0A061AXL9_CYBFA</name>
<feature type="coiled-coil region" evidence="11">
    <location>
        <begin position="775"/>
        <end position="844"/>
    </location>
</feature>
<feature type="region of interest" description="Disordered" evidence="12">
    <location>
        <begin position="901"/>
        <end position="931"/>
    </location>
</feature>
<dbReference type="GO" id="GO:0005096">
    <property type="term" value="F:GTPase activator activity"/>
    <property type="evidence" value="ECO:0007669"/>
    <property type="project" value="UniProtKB-KW"/>
</dbReference>
<evidence type="ECO:0000259" key="13">
    <source>
        <dbReference type="PROSITE" id="PS50086"/>
    </source>
</evidence>
<evidence type="ECO:0000256" key="4">
    <source>
        <dbReference type="ARBA" id="ARBA00022483"/>
    </source>
</evidence>
<reference evidence="14" key="1">
    <citation type="journal article" date="2014" name="Genome Announc.">
        <title>Genome sequence of the yeast Cyberlindnera fabianii (Hansenula fabianii).</title>
        <authorList>
            <person name="Freel K.C."/>
            <person name="Sarilar V."/>
            <person name="Neuveglise C."/>
            <person name="Devillers H."/>
            <person name="Friedrich A."/>
            <person name="Schacherer J."/>
        </authorList>
    </citation>
    <scope>NUCLEOTIDE SEQUENCE</scope>
    <source>
        <strain evidence="14">YJS4271</strain>
    </source>
</reference>
<dbReference type="FunFam" id="1.10.472.80:FF:000044">
    <property type="entry name" value="GTPase-activating protein GYP5"/>
    <property type="match status" value="1"/>
</dbReference>
<keyword evidence="3" id="KW-0343">GTPase activation</keyword>
<dbReference type="Gene3D" id="1.10.8.270">
    <property type="entry name" value="putative rabgap domain of human tbc1 domain family member 14 like domains"/>
    <property type="match status" value="1"/>
</dbReference>
<dbReference type="EMBL" id="LK052889">
    <property type="protein sequence ID" value="CDR40132.1"/>
    <property type="molecule type" value="Genomic_DNA"/>
</dbReference>
<evidence type="ECO:0000256" key="8">
    <source>
        <dbReference type="ARBA" id="ARBA00023054"/>
    </source>
</evidence>
<evidence type="ECO:0000256" key="9">
    <source>
        <dbReference type="ARBA" id="ARBA00061661"/>
    </source>
</evidence>
<dbReference type="Gene3D" id="1.10.472.80">
    <property type="entry name" value="Ypt/Rab-GAP domain of gyp1p, domain 3"/>
    <property type="match status" value="1"/>
</dbReference>
<evidence type="ECO:0000313" key="14">
    <source>
        <dbReference type="EMBL" id="CDR40132.1"/>
    </source>
</evidence>
<dbReference type="InterPro" id="IPR000195">
    <property type="entry name" value="Rab-GAP-TBC_dom"/>
</dbReference>
<evidence type="ECO:0000256" key="6">
    <source>
        <dbReference type="ARBA" id="ARBA00022892"/>
    </source>
</evidence>